<dbReference type="OrthoDB" id="596910at2"/>
<organism evidence="2 3">
    <name type="scientific">Aquiflexum balticum DSM 16537</name>
    <dbReference type="NCBI Taxonomy" id="758820"/>
    <lineage>
        <taxon>Bacteria</taxon>
        <taxon>Pseudomonadati</taxon>
        <taxon>Bacteroidota</taxon>
        <taxon>Cytophagia</taxon>
        <taxon>Cytophagales</taxon>
        <taxon>Cyclobacteriaceae</taxon>
        <taxon>Aquiflexum</taxon>
    </lineage>
</organism>
<feature type="domain" description="NAD-dependent epimerase/dehydratase" evidence="1">
    <location>
        <begin position="3"/>
        <end position="220"/>
    </location>
</feature>
<dbReference type="InterPro" id="IPR051783">
    <property type="entry name" value="NAD(P)-dependent_oxidoreduct"/>
</dbReference>
<dbReference type="Proteomes" id="UP000192333">
    <property type="component" value="Chromosome I"/>
</dbReference>
<dbReference type="GO" id="GO:0005737">
    <property type="term" value="C:cytoplasm"/>
    <property type="evidence" value="ECO:0007669"/>
    <property type="project" value="TreeGrafter"/>
</dbReference>
<proteinExistence type="predicted"/>
<sequence>MKILITGATGLFGSYLAKKFGAIGEIYGLRRENSSQKLLQDSPYKINWIEGDILEPISLGAALEQMDLVIHAAGMVSFDPKDEKKLMEVNVTGTTNLVNAMLEKGVHRLIHVSSVSALGRSADTLSYDENSKWTASRFNTPYAISKYRAELEVWRGVQEGLQALIIMPSVILGKISDERSSTQIYHYVLEENKYYPQGTVNFIDIRDAVEITFQLYQKGQWGQRYILNHKTLYYKDFFEKMAKAFGKKPPTKKLQWYQLKMALIVVGIAKMLKLSKNPLNKQTAMISQLELYLQNEKVQKILDYKYIPLEETFQWALSNESQ</sequence>
<gene>
    <name evidence="2" type="ORF">SAMN00777080_0589</name>
</gene>
<dbReference type="InterPro" id="IPR036291">
    <property type="entry name" value="NAD(P)-bd_dom_sf"/>
</dbReference>
<dbReference type="RefSeq" id="WP_084118898.1">
    <property type="nucleotide sequence ID" value="NZ_LT838813.1"/>
</dbReference>
<dbReference type="AlphaFoldDB" id="A0A1W2H090"/>
<dbReference type="Gene3D" id="3.40.50.720">
    <property type="entry name" value="NAD(P)-binding Rossmann-like Domain"/>
    <property type="match status" value="1"/>
</dbReference>
<dbReference type="EMBL" id="LT838813">
    <property type="protein sequence ID" value="SMD42052.1"/>
    <property type="molecule type" value="Genomic_DNA"/>
</dbReference>
<dbReference type="SUPFAM" id="SSF51735">
    <property type="entry name" value="NAD(P)-binding Rossmann-fold domains"/>
    <property type="match status" value="1"/>
</dbReference>
<evidence type="ECO:0000313" key="3">
    <source>
        <dbReference type="Proteomes" id="UP000192333"/>
    </source>
</evidence>
<dbReference type="GO" id="GO:0004029">
    <property type="term" value="F:aldehyde dehydrogenase (NAD+) activity"/>
    <property type="evidence" value="ECO:0007669"/>
    <property type="project" value="TreeGrafter"/>
</dbReference>
<name>A0A1W2H090_9BACT</name>
<accession>A0A1W2H090</accession>
<evidence type="ECO:0000313" key="2">
    <source>
        <dbReference type="EMBL" id="SMD42052.1"/>
    </source>
</evidence>
<evidence type="ECO:0000259" key="1">
    <source>
        <dbReference type="Pfam" id="PF01370"/>
    </source>
</evidence>
<protein>
    <submittedName>
        <fullName evidence="2">Nucleoside-diphosphate-sugar epimerase</fullName>
    </submittedName>
</protein>
<dbReference type="Pfam" id="PF01370">
    <property type="entry name" value="Epimerase"/>
    <property type="match status" value="1"/>
</dbReference>
<dbReference type="STRING" id="758820.SAMN00777080_0589"/>
<dbReference type="PANTHER" id="PTHR48079:SF6">
    <property type="entry name" value="NAD(P)-BINDING DOMAIN-CONTAINING PROTEIN-RELATED"/>
    <property type="match status" value="1"/>
</dbReference>
<keyword evidence="3" id="KW-1185">Reference proteome</keyword>
<reference evidence="3" key="1">
    <citation type="submission" date="2017-04" db="EMBL/GenBank/DDBJ databases">
        <authorList>
            <person name="Varghese N."/>
            <person name="Submissions S."/>
        </authorList>
    </citation>
    <scope>NUCLEOTIDE SEQUENCE [LARGE SCALE GENOMIC DNA]</scope>
    <source>
        <strain evidence="3">DSM 16537</strain>
    </source>
</reference>
<dbReference type="InterPro" id="IPR001509">
    <property type="entry name" value="Epimerase_deHydtase"/>
</dbReference>
<dbReference type="PANTHER" id="PTHR48079">
    <property type="entry name" value="PROTEIN YEEZ"/>
    <property type="match status" value="1"/>
</dbReference>